<organism evidence="1 2">
    <name type="scientific">Pseudomonas schmalbachii</name>
    <dbReference type="NCBI Taxonomy" id="2816993"/>
    <lineage>
        <taxon>Bacteria</taxon>
        <taxon>Pseudomonadati</taxon>
        <taxon>Pseudomonadota</taxon>
        <taxon>Gammaproteobacteria</taxon>
        <taxon>Pseudomonadales</taxon>
        <taxon>Pseudomonadaceae</taxon>
        <taxon>Pseudomonas</taxon>
    </lineage>
</organism>
<reference evidence="1 2" key="1">
    <citation type="submission" date="2020-12" db="EMBL/GenBank/DDBJ databases">
        <title>Pseudomonas schmalbachii sp. nov. isolated from millipede gut.</title>
        <authorList>
            <person name="Shelomi M."/>
        </authorList>
    </citation>
    <scope>NUCLEOTIDE SEQUENCE [LARGE SCALE GENOMIC DNA]</scope>
    <source>
        <strain evidence="1 2">Milli4</strain>
    </source>
</reference>
<accession>A0ABS3TT16</accession>
<gene>
    <name evidence="1" type="ORF">JFY56_16505</name>
</gene>
<name>A0ABS3TT16_9PSED</name>
<protein>
    <submittedName>
        <fullName evidence="1">Uncharacterized protein</fullName>
    </submittedName>
</protein>
<dbReference type="Proteomes" id="UP000669060">
    <property type="component" value="Unassembled WGS sequence"/>
</dbReference>
<comment type="caution">
    <text evidence="1">The sequence shown here is derived from an EMBL/GenBank/DDBJ whole genome shotgun (WGS) entry which is preliminary data.</text>
</comment>
<proteinExistence type="predicted"/>
<keyword evidence="2" id="KW-1185">Reference proteome</keyword>
<evidence type="ECO:0000313" key="1">
    <source>
        <dbReference type="EMBL" id="MBO3276827.1"/>
    </source>
</evidence>
<dbReference type="EMBL" id="JAELYA010000006">
    <property type="protein sequence ID" value="MBO3276827.1"/>
    <property type="molecule type" value="Genomic_DNA"/>
</dbReference>
<evidence type="ECO:0000313" key="2">
    <source>
        <dbReference type="Proteomes" id="UP000669060"/>
    </source>
</evidence>
<sequence>MAARKAILAHADAQDCSLYRPDENDPDAEEMDLGDARIVVTGPFQAPAEWSAEEREEYFGDADPASFVSAFIECEAEPGSREFFQPDVGDYVAVMPTPDAVVMYYLHDWYEDDNGRDCVLILDDQDLD</sequence>